<dbReference type="EMBL" id="CP014247">
    <property type="protein sequence ID" value="AMD22396.1"/>
    <property type="molecule type" value="Genomic_DNA"/>
</dbReference>
<accession>A0A120K2S1</accession>
<proteinExistence type="predicted"/>
<gene>
    <name evidence="1" type="ORF">AW171_hschr74431</name>
</gene>
<evidence type="ECO:0000313" key="2">
    <source>
        <dbReference type="Proteomes" id="UP000243052"/>
    </source>
</evidence>
<sequence>MLVRSRNIVKQRARCWGYLCNIEHLNMLVYNQHIRAYSLQKNSYSEDMQSWVKDTSKDSSKDTSKIQFSKKQELLDDFVTSYTSQKSSNMESTVSDSDFGNFWKTRFLTGELKLVEEVINLRRSSELKFNFNQLMILLQSLKNSKRFYEINQLYKAYYADLENLQLDPSDKTYREFLKIIILAASKTNESDIVENLFRIYIKYPAVEARYITIGMKAMLQNNNYIMARQFYNYMLLNQETFPLVEEHLRTFLKHTIKNNDLVTLKEVFKRWVDEANKLPSYKTIAGVHIAFLKFNCNSGEQHWEEIKLHPKILGSGYNESDYRIVAEFVLKVYNNSWPENSILTKLNELLQDTNPEVSARGYLYLLLLRHFADICDFGNLKGLLSMIQSDVDIKLGTPHHYAACTYFVKNGLLQDLMLYLKTFLIKSPTNNSMNFTAQTCHQIWTCSMQAYPMLYKEFENEFKLLYSNSWYRRTFPWLEATVNNLVTVSHPTSGDKIMYRRSKDNNDSKILSRVESHINRGKLGQVRRLITNQMKLGIKPSFKVYYYLLRYCVDSGNKSLAKFLNSNLRLTYSKIPLTVEIVNLRIRLYEIMKDGVAETQCKISAIHAAQREIVQFIKDNEACLDFENHMQLALLCSRYHIKNVAEQLLLRGKDLMDIKNKKQVYVFYRTAFMVYVRQNAAEKFLHAIKEHNSLSEGKLITKYFIALTKRHINCLHSKGADEKIFNELRVEQEKLRIAYAANKLEGLEKMLELTKLLRAWLDDLVYHKQKYLLEAQKKKINQKQLHCQNQAEAAVQLPNTCK</sequence>
<organism evidence="1 2">
    <name type="scientific">Eremothecium sinecaudum</name>
    <dbReference type="NCBI Taxonomy" id="45286"/>
    <lineage>
        <taxon>Eukaryota</taxon>
        <taxon>Fungi</taxon>
        <taxon>Dikarya</taxon>
        <taxon>Ascomycota</taxon>
        <taxon>Saccharomycotina</taxon>
        <taxon>Saccharomycetes</taxon>
        <taxon>Saccharomycetales</taxon>
        <taxon>Saccharomycetaceae</taxon>
        <taxon>Eremothecium</taxon>
    </lineage>
</organism>
<dbReference type="RefSeq" id="XP_017989392.1">
    <property type="nucleotide sequence ID" value="XM_018133903.1"/>
</dbReference>
<dbReference type="Proteomes" id="UP000243052">
    <property type="component" value="Chromosome vii"/>
</dbReference>
<dbReference type="GeneID" id="28725746"/>
<dbReference type="AlphaFoldDB" id="A0A120K2S1"/>
<keyword evidence="2" id="KW-1185">Reference proteome</keyword>
<evidence type="ECO:0000313" key="1">
    <source>
        <dbReference type="EMBL" id="AMD22396.1"/>
    </source>
</evidence>
<dbReference type="STRING" id="45286.A0A120K2S1"/>
<reference evidence="1 2" key="1">
    <citation type="submission" date="2016-01" db="EMBL/GenBank/DDBJ databases">
        <title>Genome sequence of the yeast Holleya sinecauda.</title>
        <authorList>
            <person name="Dietrich F.S."/>
        </authorList>
    </citation>
    <scope>NUCLEOTIDE SEQUENCE [LARGE SCALE GENOMIC DNA]</scope>
    <source>
        <strain evidence="1 2">ATCC 58844</strain>
    </source>
</reference>
<protein>
    <submittedName>
        <fullName evidence="1">HGR057Cp</fullName>
    </submittedName>
</protein>
<name>A0A120K2S1_9SACH</name>
<dbReference type="OrthoDB" id="4061518at2759"/>